<proteinExistence type="predicted"/>
<evidence type="ECO:0000256" key="4">
    <source>
        <dbReference type="SAM" id="MobiDB-lite"/>
    </source>
</evidence>
<organism evidence="6 7">
    <name type="scientific">Chilo suppressalis</name>
    <name type="common">Asiatic rice borer moth</name>
    <dbReference type="NCBI Taxonomy" id="168631"/>
    <lineage>
        <taxon>Eukaryota</taxon>
        <taxon>Metazoa</taxon>
        <taxon>Ecdysozoa</taxon>
        <taxon>Arthropoda</taxon>
        <taxon>Hexapoda</taxon>
        <taxon>Insecta</taxon>
        <taxon>Pterygota</taxon>
        <taxon>Neoptera</taxon>
        <taxon>Endopterygota</taxon>
        <taxon>Lepidoptera</taxon>
        <taxon>Glossata</taxon>
        <taxon>Ditrysia</taxon>
        <taxon>Pyraloidea</taxon>
        <taxon>Crambidae</taxon>
        <taxon>Crambinae</taxon>
        <taxon>Chilo</taxon>
    </lineage>
</organism>
<dbReference type="InterPro" id="IPR029034">
    <property type="entry name" value="Cystine-knot_cytokine"/>
</dbReference>
<feature type="compositionally biased region" description="Basic and acidic residues" evidence="4">
    <location>
        <begin position="175"/>
        <end position="191"/>
    </location>
</feature>
<feature type="compositionally biased region" description="Polar residues" evidence="4">
    <location>
        <begin position="194"/>
        <end position="213"/>
    </location>
</feature>
<evidence type="ECO:0000256" key="1">
    <source>
        <dbReference type="ARBA" id="ARBA00022729"/>
    </source>
</evidence>
<name>A0ABN8ED47_CHISP</name>
<reference evidence="6" key="1">
    <citation type="submission" date="2021-12" db="EMBL/GenBank/DDBJ databases">
        <authorList>
            <person name="King R."/>
        </authorList>
    </citation>
    <scope>NUCLEOTIDE SEQUENCE</scope>
</reference>
<evidence type="ECO:0000313" key="7">
    <source>
        <dbReference type="Proteomes" id="UP001153292"/>
    </source>
</evidence>
<dbReference type="Gene3D" id="2.10.90.10">
    <property type="entry name" value="Cystine-knot cytokines"/>
    <property type="match status" value="1"/>
</dbReference>
<protein>
    <recommendedName>
        <fullName evidence="5">Spaetzle domain-containing protein</fullName>
    </recommendedName>
</protein>
<keyword evidence="3" id="KW-0325">Glycoprotein</keyword>
<keyword evidence="1" id="KW-0732">Signal</keyword>
<dbReference type="InterPro" id="IPR052444">
    <property type="entry name" value="Spz/Toll_ligand-like"/>
</dbReference>
<dbReference type="Proteomes" id="UP001153292">
    <property type="component" value="Chromosome 18"/>
</dbReference>
<dbReference type="PANTHER" id="PTHR23199:SF5">
    <property type="entry name" value="PROTEIN SPAETZLE 4"/>
    <property type="match status" value="1"/>
</dbReference>
<keyword evidence="2" id="KW-1015">Disulfide bond</keyword>
<feature type="compositionally biased region" description="Low complexity" evidence="4">
    <location>
        <begin position="298"/>
        <end position="307"/>
    </location>
</feature>
<feature type="compositionally biased region" description="Basic and acidic residues" evidence="4">
    <location>
        <begin position="336"/>
        <end position="359"/>
    </location>
</feature>
<dbReference type="InterPro" id="IPR032104">
    <property type="entry name" value="Spaetzle"/>
</dbReference>
<dbReference type="SUPFAM" id="SSF57501">
    <property type="entry name" value="Cystine-knot cytokines"/>
    <property type="match status" value="1"/>
</dbReference>
<dbReference type="EMBL" id="OU963911">
    <property type="protein sequence ID" value="CAH0680307.1"/>
    <property type="molecule type" value="Genomic_DNA"/>
</dbReference>
<gene>
    <name evidence="6" type="ORF">CHILSU_LOCUS4273</name>
</gene>
<evidence type="ECO:0000256" key="2">
    <source>
        <dbReference type="ARBA" id="ARBA00023157"/>
    </source>
</evidence>
<dbReference type="PANTHER" id="PTHR23199">
    <property type="entry name" value="NEUROTROPHIN 1-RELATED"/>
    <property type="match status" value="1"/>
</dbReference>
<feature type="region of interest" description="Disordered" evidence="4">
    <location>
        <begin position="257"/>
        <end position="362"/>
    </location>
</feature>
<evidence type="ECO:0000259" key="5">
    <source>
        <dbReference type="Pfam" id="PF16077"/>
    </source>
</evidence>
<sequence>GLVNSVGSSWSAVVRSGRDHHALSRAHSESYLDAEMHAVAFLFVVTWTTGPSVGYDFASACTRPYRSNRARGSPDPPCDLATQGFCTTPGADYPWQAIRRFVRENQGLMRRMYGEERHISVMKAELDNFIEDDEDTEDSNDFAEDIVKTKLMYTKRGHGRAMKDKPHFRPIQNSDKNKKVDNDNLKVKPLDVKGNSTKFDSVNNGTKTSSNETLNDDKGISYKTQLESIAHIEINNLDPDVITLDAVIKQSIETNSVYPNKSENSTKSETVRPSKNSTATDKNVTSTIETPINGTERTASAAGASDEAATESDKDGWKAMNTIPDASTLPPTALFSEHEKGKTDRVDTKPGESKKEEQPLVKPMQFQEKRPSVIKLRGANACETKEELLAPFWANNTRGEKLVLVNMYPYEQYIHLETCVHERKQMYCREGCRCEQHYRLHRLLAFDPHNPCRGIFSDWFKFPACCVCRCYDVPLEFRARSPRVLHPQYGEQVKRIIYEDVARDWYSMTAYGDDYDDGFF</sequence>
<accession>A0ABN8ED47</accession>
<feature type="region of interest" description="Disordered" evidence="4">
    <location>
        <begin position="157"/>
        <end position="217"/>
    </location>
</feature>
<feature type="domain" description="Spaetzle" evidence="5">
    <location>
        <begin position="380"/>
        <end position="470"/>
    </location>
</feature>
<keyword evidence="7" id="KW-1185">Reference proteome</keyword>
<evidence type="ECO:0000256" key="3">
    <source>
        <dbReference type="ARBA" id="ARBA00023180"/>
    </source>
</evidence>
<dbReference type="Pfam" id="PF16077">
    <property type="entry name" value="Spaetzle"/>
    <property type="match status" value="1"/>
</dbReference>
<feature type="non-terminal residue" evidence="6">
    <location>
        <position position="520"/>
    </location>
</feature>
<evidence type="ECO:0000313" key="6">
    <source>
        <dbReference type="EMBL" id="CAH0680307.1"/>
    </source>
</evidence>
<feature type="compositionally biased region" description="Polar residues" evidence="4">
    <location>
        <begin position="273"/>
        <end position="297"/>
    </location>
</feature>